<dbReference type="EMBL" id="MU006241">
    <property type="protein sequence ID" value="KAF2820163.1"/>
    <property type="molecule type" value="Genomic_DNA"/>
</dbReference>
<gene>
    <name evidence="2" type="ORF">CC86DRAFT_374406</name>
</gene>
<evidence type="ECO:0000259" key="1">
    <source>
        <dbReference type="Pfam" id="PF20237"/>
    </source>
</evidence>
<proteinExistence type="predicted"/>
<evidence type="ECO:0000313" key="2">
    <source>
        <dbReference type="EMBL" id="KAF2820163.1"/>
    </source>
</evidence>
<sequence length="138" mass="15545">MLEESLDKIDSQEDRALFLGSARRDANTSRKDVIEKLTKALPEYDVLLEQNQRALMLPRAQSRDVKNLQKWVKGTASISRREFAYLEQGEDVVNLTGASDSALALIEDTVGDAIFFIGRCFRRIFPAACTKRKHALTA</sequence>
<accession>A0A6A6ZHF8</accession>
<protein>
    <recommendedName>
        <fullName evidence="1">DUF6594 domain-containing protein</fullName>
    </recommendedName>
</protein>
<organism evidence="2 3">
    <name type="scientific">Ophiobolus disseminans</name>
    <dbReference type="NCBI Taxonomy" id="1469910"/>
    <lineage>
        <taxon>Eukaryota</taxon>
        <taxon>Fungi</taxon>
        <taxon>Dikarya</taxon>
        <taxon>Ascomycota</taxon>
        <taxon>Pezizomycotina</taxon>
        <taxon>Dothideomycetes</taxon>
        <taxon>Pleosporomycetidae</taxon>
        <taxon>Pleosporales</taxon>
        <taxon>Pleosporineae</taxon>
        <taxon>Phaeosphaeriaceae</taxon>
        <taxon>Ophiobolus</taxon>
    </lineage>
</organism>
<reference evidence="2" key="1">
    <citation type="journal article" date="2020" name="Stud. Mycol.">
        <title>101 Dothideomycetes genomes: a test case for predicting lifestyles and emergence of pathogens.</title>
        <authorList>
            <person name="Haridas S."/>
            <person name="Albert R."/>
            <person name="Binder M."/>
            <person name="Bloem J."/>
            <person name="Labutti K."/>
            <person name="Salamov A."/>
            <person name="Andreopoulos B."/>
            <person name="Baker S."/>
            <person name="Barry K."/>
            <person name="Bills G."/>
            <person name="Bluhm B."/>
            <person name="Cannon C."/>
            <person name="Castanera R."/>
            <person name="Culley D."/>
            <person name="Daum C."/>
            <person name="Ezra D."/>
            <person name="Gonzalez J."/>
            <person name="Henrissat B."/>
            <person name="Kuo A."/>
            <person name="Liang C."/>
            <person name="Lipzen A."/>
            <person name="Lutzoni F."/>
            <person name="Magnuson J."/>
            <person name="Mondo S."/>
            <person name="Nolan M."/>
            <person name="Ohm R."/>
            <person name="Pangilinan J."/>
            <person name="Park H.-J."/>
            <person name="Ramirez L."/>
            <person name="Alfaro M."/>
            <person name="Sun H."/>
            <person name="Tritt A."/>
            <person name="Yoshinaga Y."/>
            <person name="Zwiers L.-H."/>
            <person name="Turgeon B."/>
            <person name="Goodwin S."/>
            <person name="Spatafora J."/>
            <person name="Crous P."/>
            <person name="Grigoriev I."/>
        </authorList>
    </citation>
    <scope>NUCLEOTIDE SEQUENCE</scope>
    <source>
        <strain evidence="2">CBS 113818</strain>
    </source>
</reference>
<dbReference type="AlphaFoldDB" id="A0A6A6ZHF8"/>
<keyword evidence="3" id="KW-1185">Reference proteome</keyword>
<feature type="domain" description="DUF6594" evidence="1">
    <location>
        <begin position="2"/>
        <end position="106"/>
    </location>
</feature>
<evidence type="ECO:0000313" key="3">
    <source>
        <dbReference type="Proteomes" id="UP000799424"/>
    </source>
</evidence>
<name>A0A6A6ZHF8_9PLEO</name>
<dbReference type="Proteomes" id="UP000799424">
    <property type="component" value="Unassembled WGS sequence"/>
</dbReference>
<dbReference type="InterPro" id="IPR046529">
    <property type="entry name" value="DUF6594"/>
</dbReference>
<dbReference type="Pfam" id="PF20237">
    <property type="entry name" value="DUF6594"/>
    <property type="match status" value="1"/>
</dbReference>
<dbReference type="OrthoDB" id="5341582at2759"/>